<evidence type="ECO:0000256" key="1">
    <source>
        <dbReference type="ARBA" id="ARBA00004123"/>
    </source>
</evidence>
<feature type="domain" description="BED-type" evidence="12">
    <location>
        <begin position="51"/>
        <end position="108"/>
    </location>
</feature>
<keyword evidence="3" id="KW-0479">Metal-binding</keyword>
<dbReference type="PANTHER" id="PTHR46481:SF10">
    <property type="entry name" value="ZINC FINGER BED DOMAIN-CONTAINING PROTEIN 39"/>
    <property type="match status" value="1"/>
</dbReference>
<evidence type="ECO:0000256" key="2">
    <source>
        <dbReference type="ARBA" id="ARBA00011738"/>
    </source>
</evidence>
<sequence>MGVGLHGETPEEIVRIEVEADGPKEDGEQAPAGSGEEDAQTQIPKKRKIRKIYAEVWKYFTRGPTQEDGSYLATCKFCAVKYLQGQQRGTSSMRNHIDKSCKKFPRNKRDALQKMLQAAKTEDKRAFCLVLDNASSNDACIKELFASTSIKDDLPIEGKLFHQRCGCHILNLIVQDGLDQLDDVIKEIRNTMKYIRHSQSRMEKFKIACSQAKIPFKKPAWDVPTRWNSTYLMLELALELKPAICRYPNFDKRYILKISDLQWEAIKALAADLKVFYGATLKLSGTKYPTLNLFFTEFCEVFIIIKRMATSPYPFIVKMGAQMLNKFDKYWTIGNSLLAIATVLDPRCKIDVIEYYMTELCPQACGSFINNLRNCMKEMFNEYVEAYADGPSDQNQDRLSMRKKQGASTSNMISNSRAALKDFLKEKKNSDAPKSELDEYLGTDRDHASVDEEFDILTWWKMQVPKYPILSRLARDILAVPISTVASESAFNMSGRVLSPSRSNLSDESIEALLCAQDWLRASIIENGQLFGEPLWNIDEGFGYEG</sequence>
<keyword evidence="14" id="KW-1185">Reference proteome</keyword>
<keyword evidence="6" id="KW-0805">Transcription regulation</keyword>
<feature type="region of interest" description="Disordered" evidence="11">
    <location>
        <begin position="390"/>
        <end position="411"/>
    </location>
</feature>
<evidence type="ECO:0000256" key="7">
    <source>
        <dbReference type="ARBA" id="ARBA00023125"/>
    </source>
</evidence>
<name>A0AAD5ZXX2_9POAL</name>
<evidence type="ECO:0000259" key="12">
    <source>
        <dbReference type="PROSITE" id="PS50808"/>
    </source>
</evidence>
<evidence type="ECO:0000256" key="5">
    <source>
        <dbReference type="ARBA" id="ARBA00022833"/>
    </source>
</evidence>
<evidence type="ECO:0000256" key="11">
    <source>
        <dbReference type="SAM" id="MobiDB-lite"/>
    </source>
</evidence>
<dbReference type="GO" id="GO:0008270">
    <property type="term" value="F:zinc ion binding"/>
    <property type="evidence" value="ECO:0007669"/>
    <property type="project" value="UniProtKB-KW"/>
</dbReference>
<dbReference type="GO" id="GO:0005634">
    <property type="term" value="C:nucleus"/>
    <property type="evidence" value="ECO:0007669"/>
    <property type="project" value="UniProtKB-SubCell"/>
</dbReference>
<organism evidence="13 14">
    <name type="scientific">Rhynchospora tenuis</name>
    <dbReference type="NCBI Taxonomy" id="198213"/>
    <lineage>
        <taxon>Eukaryota</taxon>
        <taxon>Viridiplantae</taxon>
        <taxon>Streptophyta</taxon>
        <taxon>Embryophyta</taxon>
        <taxon>Tracheophyta</taxon>
        <taxon>Spermatophyta</taxon>
        <taxon>Magnoliopsida</taxon>
        <taxon>Liliopsida</taxon>
        <taxon>Poales</taxon>
        <taxon>Cyperaceae</taxon>
        <taxon>Cyperoideae</taxon>
        <taxon>Rhynchosporeae</taxon>
        <taxon>Rhynchospora</taxon>
    </lineage>
</organism>
<dbReference type="InterPro" id="IPR012337">
    <property type="entry name" value="RNaseH-like_sf"/>
</dbReference>
<dbReference type="InterPro" id="IPR008906">
    <property type="entry name" value="HATC_C_dom"/>
</dbReference>
<keyword evidence="9" id="KW-0539">Nucleus</keyword>
<proteinExistence type="predicted"/>
<gene>
    <name evidence="13" type="ORF">LUZ61_009806</name>
</gene>
<evidence type="ECO:0000256" key="9">
    <source>
        <dbReference type="ARBA" id="ARBA00023242"/>
    </source>
</evidence>
<dbReference type="InterPro" id="IPR052035">
    <property type="entry name" value="ZnF_BED_domain_contain"/>
</dbReference>
<evidence type="ECO:0000313" key="13">
    <source>
        <dbReference type="EMBL" id="KAJ3706101.1"/>
    </source>
</evidence>
<dbReference type="InterPro" id="IPR025525">
    <property type="entry name" value="hAT-like_transposase_RNase-H"/>
</dbReference>
<evidence type="ECO:0000256" key="6">
    <source>
        <dbReference type="ARBA" id="ARBA00023015"/>
    </source>
</evidence>
<keyword evidence="7" id="KW-0238">DNA-binding</keyword>
<dbReference type="Proteomes" id="UP001210211">
    <property type="component" value="Unassembled WGS sequence"/>
</dbReference>
<protein>
    <recommendedName>
        <fullName evidence="12">BED-type domain-containing protein</fullName>
    </recommendedName>
</protein>
<dbReference type="Pfam" id="PF05699">
    <property type="entry name" value="Dimer_Tnp_hAT"/>
    <property type="match status" value="1"/>
</dbReference>
<keyword evidence="5" id="KW-0862">Zinc</keyword>
<dbReference type="InterPro" id="IPR003656">
    <property type="entry name" value="Znf_BED"/>
</dbReference>
<dbReference type="AlphaFoldDB" id="A0AAD5ZXX2"/>
<keyword evidence="4 10" id="KW-0863">Zinc-finger</keyword>
<dbReference type="EMBL" id="JAMRDG010000001">
    <property type="protein sequence ID" value="KAJ3706101.1"/>
    <property type="molecule type" value="Genomic_DNA"/>
</dbReference>
<comment type="subunit">
    <text evidence="2">Homodimer.</text>
</comment>
<dbReference type="GO" id="GO:0003677">
    <property type="term" value="F:DNA binding"/>
    <property type="evidence" value="ECO:0007669"/>
    <property type="project" value="UniProtKB-KW"/>
</dbReference>
<dbReference type="PROSITE" id="PS50808">
    <property type="entry name" value="ZF_BED"/>
    <property type="match status" value="1"/>
</dbReference>
<comment type="subcellular location">
    <subcellularLocation>
        <location evidence="1">Nucleus</location>
    </subcellularLocation>
</comment>
<dbReference type="Pfam" id="PF02892">
    <property type="entry name" value="zf-BED"/>
    <property type="match status" value="1"/>
</dbReference>
<evidence type="ECO:0000256" key="10">
    <source>
        <dbReference type="PROSITE-ProRule" id="PRU00027"/>
    </source>
</evidence>
<evidence type="ECO:0000313" key="14">
    <source>
        <dbReference type="Proteomes" id="UP001210211"/>
    </source>
</evidence>
<dbReference type="Pfam" id="PF14372">
    <property type="entry name" value="hAT-like_RNase-H"/>
    <property type="match status" value="1"/>
</dbReference>
<keyword evidence="8" id="KW-0804">Transcription</keyword>
<accession>A0AAD5ZXX2</accession>
<evidence type="ECO:0000256" key="3">
    <source>
        <dbReference type="ARBA" id="ARBA00022723"/>
    </source>
</evidence>
<dbReference type="PANTHER" id="PTHR46481">
    <property type="entry name" value="ZINC FINGER BED DOMAIN-CONTAINING PROTEIN 4"/>
    <property type="match status" value="1"/>
</dbReference>
<evidence type="ECO:0000256" key="4">
    <source>
        <dbReference type="ARBA" id="ARBA00022771"/>
    </source>
</evidence>
<dbReference type="GO" id="GO:0046983">
    <property type="term" value="F:protein dimerization activity"/>
    <property type="evidence" value="ECO:0007669"/>
    <property type="project" value="InterPro"/>
</dbReference>
<feature type="region of interest" description="Disordered" evidence="11">
    <location>
        <begin position="1"/>
        <end position="44"/>
    </location>
</feature>
<feature type="compositionally biased region" description="Basic and acidic residues" evidence="11">
    <location>
        <begin position="8"/>
        <end position="27"/>
    </location>
</feature>
<dbReference type="SUPFAM" id="SSF53098">
    <property type="entry name" value="Ribonuclease H-like"/>
    <property type="match status" value="1"/>
</dbReference>
<evidence type="ECO:0000256" key="8">
    <source>
        <dbReference type="ARBA" id="ARBA00023163"/>
    </source>
</evidence>
<comment type="caution">
    <text evidence="13">The sequence shown here is derived from an EMBL/GenBank/DDBJ whole genome shotgun (WGS) entry which is preliminary data.</text>
</comment>
<dbReference type="SMART" id="SM00614">
    <property type="entry name" value="ZnF_BED"/>
    <property type="match status" value="1"/>
</dbReference>
<reference evidence="13 14" key="1">
    <citation type="journal article" date="2022" name="Cell">
        <title>Repeat-based holocentromeres influence genome architecture and karyotype evolution.</title>
        <authorList>
            <person name="Hofstatter P.G."/>
            <person name="Thangavel G."/>
            <person name="Lux T."/>
            <person name="Neumann P."/>
            <person name="Vondrak T."/>
            <person name="Novak P."/>
            <person name="Zhang M."/>
            <person name="Costa L."/>
            <person name="Castellani M."/>
            <person name="Scott A."/>
            <person name="Toegelov H."/>
            <person name="Fuchs J."/>
            <person name="Mata-Sucre Y."/>
            <person name="Dias Y."/>
            <person name="Vanzela A.L.L."/>
            <person name="Huettel B."/>
            <person name="Almeida C.C.S."/>
            <person name="Simkova H."/>
            <person name="Souza G."/>
            <person name="Pedrosa-Harand A."/>
            <person name="Macas J."/>
            <person name="Mayer K.F.X."/>
            <person name="Houben A."/>
            <person name="Marques A."/>
        </authorList>
    </citation>
    <scope>NUCLEOTIDE SEQUENCE [LARGE SCALE GENOMIC DNA]</scope>
    <source>
        <strain evidence="13">RhyTen1mFocal</strain>
    </source>
</reference>